<feature type="compositionally biased region" description="Polar residues" evidence="1">
    <location>
        <begin position="62"/>
        <end position="77"/>
    </location>
</feature>
<evidence type="ECO:0000313" key="2">
    <source>
        <dbReference type="EMBL" id="CAL5225397.1"/>
    </source>
</evidence>
<comment type="caution">
    <text evidence="2">The sequence shown here is derived from an EMBL/GenBank/DDBJ whole genome shotgun (WGS) entry which is preliminary data.</text>
</comment>
<name>A0ABP1G494_9CHLO</name>
<feature type="region of interest" description="Disordered" evidence="1">
    <location>
        <begin position="145"/>
        <end position="219"/>
    </location>
</feature>
<dbReference type="EMBL" id="CAXHTA020000012">
    <property type="protein sequence ID" value="CAL5225397.1"/>
    <property type="molecule type" value="Genomic_DNA"/>
</dbReference>
<accession>A0ABP1G494</accession>
<reference evidence="2 3" key="1">
    <citation type="submission" date="2024-06" db="EMBL/GenBank/DDBJ databases">
        <authorList>
            <person name="Kraege A."/>
            <person name="Thomma B."/>
        </authorList>
    </citation>
    <scope>NUCLEOTIDE SEQUENCE [LARGE SCALE GENOMIC DNA]</scope>
</reference>
<organism evidence="2 3">
    <name type="scientific">Coccomyxa viridis</name>
    <dbReference type="NCBI Taxonomy" id="1274662"/>
    <lineage>
        <taxon>Eukaryota</taxon>
        <taxon>Viridiplantae</taxon>
        <taxon>Chlorophyta</taxon>
        <taxon>core chlorophytes</taxon>
        <taxon>Trebouxiophyceae</taxon>
        <taxon>Trebouxiophyceae incertae sedis</taxon>
        <taxon>Coccomyxaceae</taxon>
        <taxon>Coccomyxa</taxon>
    </lineage>
</organism>
<evidence type="ECO:0000313" key="3">
    <source>
        <dbReference type="Proteomes" id="UP001497392"/>
    </source>
</evidence>
<gene>
    <name evidence="2" type="primary">g8205</name>
    <name evidence="2" type="ORF">VP750_LOCUS7056</name>
</gene>
<sequence length="441" mass="46799">MHTPFSSGSLVAEWRHTALCPQKPAAGFERDARQRNISSSITRCTTNIGASLFDTAMASVHSPTEAVQGSDPVSDSTKSLDPPSPASGSPGDDEEPALPEGFGKSFAVRDGDRQGVYIYVPTEGLTSQQILILEAEVVRAATTQAQRNKELQLDAQDLGDPRKEQSDPLPTSPASVPGWDQLNRRPPGAPLGKPEHTPRRRGRRGGVKQHLYQQMHAQQRSLRNASAMHQNFMAPHYDGLPQAALNPAGLMAGGTGVFLPAQQASRRRSLPVGGVPPPLPGGYLPGPQPLNYMQGSAPAFNSVGNHLLPTPGAVPPGANLGGHLDPGVGADYLLNQDQARLMASVSNSPGGNSELVTDALSRMLTSWSPLDLHMASDSISSTASADTIRQMSMEQARNSSLLTSSGERPHGLRQLSAHIPTDMSGFWANAANPCNPLDMPR</sequence>
<evidence type="ECO:0000256" key="1">
    <source>
        <dbReference type="SAM" id="MobiDB-lite"/>
    </source>
</evidence>
<protein>
    <submittedName>
        <fullName evidence="2">G8205 protein</fullName>
    </submittedName>
</protein>
<proteinExistence type="predicted"/>
<keyword evidence="3" id="KW-1185">Reference proteome</keyword>
<feature type="region of interest" description="Disordered" evidence="1">
    <location>
        <begin position="62"/>
        <end position="106"/>
    </location>
</feature>
<dbReference type="Proteomes" id="UP001497392">
    <property type="component" value="Unassembled WGS sequence"/>
</dbReference>
<feature type="compositionally biased region" description="Basic residues" evidence="1">
    <location>
        <begin position="198"/>
        <end position="207"/>
    </location>
</feature>